<dbReference type="AlphaFoldDB" id="A0A830C592"/>
<sequence>MQAVFLGSGPKSCGTGVFIPQTEGKFSKKPAFSSVLLPARVVQALNLNVHELDLQIKPQTEQRKNVVKEDGERLGKKEEEDDVIYISPDILLPKEWTY</sequence>
<protein>
    <submittedName>
        <fullName evidence="1">Uncharacterized protein</fullName>
    </submittedName>
</protein>
<evidence type="ECO:0000313" key="2">
    <source>
        <dbReference type="Proteomes" id="UP000653305"/>
    </source>
</evidence>
<dbReference type="OrthoDB" id="1931548at2759"/>
<dbReference type="EMBL" id="BMAC01000275">
    <property type="protein sequence ID" value="GFP92278.1"/>
    <property type="molecule type" value="Genomic_DNA"/>
</dbReference>
<keyword evidence="2" id="KW-1185">Reference proteome</keyword>
<comment type="caution">
    <text evidence="1">The sequence shown here is derived from an EMBL/GenBank/DDBJ whole genome shotgun (WGS) entry which is preliminary data.</text>
</comment>
<dbReference type="PANTHER" id="PTHR33356">
    <property type="entry name" value="TIP41-LIKE PROTEIN"/>
    <property type="match status" value="1"/>
</dbReference>
<dbReference type="PANTHER" id="PTHR33356:SF13">
    <property type="entry name" value="DUF4005 DOMAIN-CONTAINING PROTEIN"/>
    <property type="match status" value="1"/>
</dbReference>
<evidence type="ECO:0000313" key="1">
    <source>
        <dbReference type="EMBL" id="GFP92278.1"/>
    </source>
</evidence>
<organism evidence="1 2">
    <name type="scientific">Phtheirospermum japonicum</name>
    <dbReference type="NCBI Taxonomy" id="374723"/>
    <lineage>
        <taxon>Eukaryota</taxon>
        <taxon>Viridiplantae</taxon>
        <taxon>Streptophyta</taxon>
        <taxon>Embryophyta</taxon>
        <taxon>Tracheophyta</taxon>
        <taxon>Spermatophyta</taxon>
        <taxon>Magnoliopsida</taxon>
        <taxon>eudicotyledons</taxon>
        <taxon>Gunneridae</taxon>
        <taxon>Pentapetalae</taxon>
        <taxon>asterids</taxon>
        <taxon>lamiids</taxon>
        <taxon>Lamiales</taxon>
        <taxon>Orobanchaceae</taxon>
        <taxon>Orobanchaceae incertae sedis</taxon>
        <taxon>Phtheirospermum</taxon>
    </lineage>
</organism>
<reference evidence="1" key="1">
    <citation type="submission" date="2020-07" db="EMBL/GenBank/DDBJ databases">
        <title>Ethylene signaling mediates host invasion by parasitic plants.</title>
        <authorList>
            <person name="Yoshida S."/>
        </authorList>
    </citation>
    <scope>NUCLEOTIDE SEQUENCE</scope>
    <source>
        <strain evidence="1">Okayama</strain>
    </source>
</reference>
<proteinExistence type="predicted"/>
<name>A0A830C592_9LAMI</name>
<gene>
    <name evidence="1" type="ORF">PHJA_001371900</name>
</gene>
<accession>A0A830C592</accession>
<dbReference type="Proteomes" id="UP000653305">
    <property type="component" value="Unassembled WGS sequence"/>
</dbReference>